<sequence>MLGRAGLPVFVPNCRIDTEIGLPVWADLGCHEFKTCIEYDGGHHLTPEQQQYDARRDQRTREADWAQVKLNKLDIRKGEQWITSLARGALRSQGWPG</sequence>
<name>A0ABN3AT57_9MICC</name>
<accession>A0ABN3AT57</accession>
<keyword evidence="2" id="KW-1185">Reference proteome</keyword>
<proteinExistence type="predicted"/>
<reference evidence="1 2" key="1">
    <citation type="journal article" date="2019" name="Int. J. Syst. Evol. Microbiol.">
        <title>The Global Catalogue of Microorganisms (GCM) 10K type strain sequencing project: providing services to taxonomists for standard genome sequencing and annotation.</title>
        <authorList>
            <consortium name="The Broad Institute Genomics Platform"/>
            <consortium name="The Broad Institute Genome Sequencing Center for Infectious Disease"/>
            <person name="Wu L."/>
            <person name="Ma J."/>
        </authorList>
    </citation>
    <scope>NUCLEOTIDE SEQUENCE [LARGE SCALE GENOMIC DNA]</scope>
    <source>
        <strain evidence="1 2">JCM 14917</strain>
    </source>
</reference>
<protein>
    <recommendedName>
        <fullName evidence="3">DUF559 domain-containing protein</fullName>
    </recommendedName>
</protein>
<organism evidence="1 2">
    <name type="scientific">Arthrobacter parietis</name>
    <dbReference type="NCBI Taxonomy" id="271434"/>
    <lineage>
        <taxon>Bacteria</taxon>
        <taxon>Bacillati</taxon>
        <taxon>Actinomycetota</taxon>
        <taxon>Actinomycetes</taxon>
        <taxon>Micrococcales</taxon>
        <taxon>Micrococcaceae</taxon>
        <taxon>Arthrobacter</taxon>
    </lineage>
</organism>
<comment type="caution">
    <text evidence="1">The sequence shown here is derived from an EMBL/GenBank/DDBJ whole genome shotgun (WGS) entry which is preliminary data.</text>
</comment>
<gene>
    <name evidence="1" type="ORF">GCM10009784_11040</name>
</gene>
<dbReference type="Proteomes" id="UP001500974">
    <property type="component" value="Unassembled WGS sequence"/>
</dbReference>
<dbReference type="EMBL" id="BAAAON010000001">
    <property type="protein sequence ID" value="GAA2174105.1"/>
    <property type="molecule type" value="Genomic_DNA"/>
</dbReference>
<evidence type="ECO:0008006" key="3">
    <source>
        <dbReference type="Google" id="ProtNLM"/>
    </source>
</evidence>
<evidence type="ECO:0000313" key="2">
    <source>
        <dbReference type="Proteomes" id="UP001500974"/>
    </source>
</evidence>
<dbReference type="Gene3D" id="3.40.960.10">
    <property type="entry name" value="VSR Endonuclease"/>
    <property type="match status" value="1"/>
</dbReference>
<evidence type="ECO:0000313" key="1">
    <source>
        <dbReference type="EMBL" id="GAA2174105.1"/>
    </source>
</evidence>